<dbReference type="AlphaFoldDB" id="A0A1T2X079"/>
<name>A0A1T2X079_9BACL</name>
<protein>
    <submittedName>
        <fullName evidence="2">ATPase</fullName>
    </submittedName>
</protein>
<keyword evidence="3" id="KW-1185">Reference proteome</keyword>
<dbReference type="SUPFAM" id="SSF53067">
    <property type="entry name" value="Actin-like ATPase domain"/>
    <property type="match status" value="2"/>
</dbReference>
<comment type="caution">
    <text evidence="2">The sequence shown here is derived from an EMBL/GenBank/DDBJ whole genome shotgun (WGS) entry which is preliminary data.</text>
</comment>
<dbReference type="EMBL" id="MSZX01000020">
    <property type="protein sequence ID" value="OPA73284.1"/>
    <property type="molecule type" value="Genomic_DNA"/>
</dbReference>
<sequence>MRYVAGLDGGGTKTAVSIADETGRIVHTFRSGALNFNGQDEESIGNSLQSIFAEIARVCGSIDHCVQVCVGTAGVSNPTVRLRLEAMVRATGYQHGLWITGDQETALWGAHGRPYGIILIAGTGSICYGKNDSGLTHRAGGCGYLIDDEGSGYSIGRDLISALVRAQDGRLPETLITRLVYEQLGVSSLQQIIGFVYDKGTNKKDIAALAPILSDACLQGDTAALHIASKSAQSLLELAEPVVEQLMMQQASLAMAGSVLLENTYVQRAFVDMLKQRYPKLNCITPQNDASTGAVLMALDQLQ</sequence>
<dbReference type="InterPro" id="IPR052519">
    <property type="entry name" value="Euk-type_GlcNAc_Kinase"/>
</dbReference>
<dbReference type="InterPro" id="IPR043129">
    <property type="entry name" value="ATPase_NBD"/>
</dbReference>
<feature type="domain" description="ATPase BadF/BadG/BcrA/BcrD type" evidence="1">
    <location>
        <begin position="6"/>
        <end position="298"/>
    </location>
</feature>
<gene>
    <name evidence="2" type="ORF">BVG16_29715</name>
</gene>
<dbReference type="Proteomes" id="UP000190188">
    <property type="component" value="Unassembled WGS sequence"/>
</dbReference>
<evidence type="ECO:0000313" key="2">
    <source>
        <dbReference type="EMBL" id="OPA73284.1"/>
    </source>
</evidence>
<reference evidence="2 3" key="1">
    <citation type="submission" date="2017-01" db="EMBL/GenBank/DDBJ databases">
        <title>Genome analysis of Paenibacillus selenitrireducens ES3-24.</title>
        <authorList>
            <person name="Xu D."/>
            <person name="Yao R."/>
            <person name="Zheng S."/>
        </authorList>
    </citation>
    <scope>NUCLEOTIDE SEQUENCE [LARGE SCALE GENOMIC DNA]</scope>
    <source>
        <strain evidence="2 3">ES3-24</strain>
    </source>
</reference>
<dbReference type="Pfam" id="PF01869">
    <property type="entry name" value="BcrAD_BadFG"/>
    <property type="match status" value="1"/>
</dbReference>
<dbReference type="STRING" id="1324314.BVG16_29715"/>
<accession>A0A1T2X079</accession>
<dbReference type="PANTHER" id="PTHR43190">
    <property type="entry name" value="N-ACETYL-D-GLUCOSAMINE KINASE"/>
    <property type="match status" value="1"/>
</dbReference>
<dbReference type="Gene3D" id="3.30.420.40">
    <property type="match status" value="2"/>
</dbReference>
<evidence type="ECO:0000259" key="1">
    <source>
        <dbReference type="Pfam" id="PF01869"/>
    </source>
</evidence>
<dbReference type="PANTHER" id="PTHR43190:SF3">
    <property type="entry name" value="N-ACETYL-D-GLUCOSAMINE KINASE"/>
    <property type="match status" value="1"/>
</dbReference>
<organism evidence="2 3">
    <name type="scientific">Paenibacillus selenitireducens</name>
    <dbReference type="NCBI Taxonomy" id="1324314"/>
    <lineage>
        <taxon>Bacteria</taxon>
        <taxon>Bacillati</taxon>
        <taxon>Bacillota</taxon>
        <taxon>Bacilli</taxon>
        <taxon>Bacillales</taxon>
        <taxon>Paenibacillaceae</taxon>
        <taxon>Paenibacillus</taxon>
    </lineage>
</organism>
<evidence type="ECO:0000313" key="3">
    <source>
        <dbReference type="Proteomes" id="UP000190188"/>
    </source>
</evidence>
<dbReference type="InterPro" id="IPR002731">
    <property type="entry name" value="ATPase_BadF"/>
</dbReference>
<proteinExistence type="predicted"/>